<evidence type="ECO:0000313" key="1">
    <source>
        <dbReference type="EMBL" id="KAK0435096.1"/>
    </source>
</evidence>
<organism evidence="1 2">
    <name type="scientific">Armillaria tabescens</name>
    <name type="common">Ringless honey mushroom</name>
    <name type="synonym">Agaricus tabescens</name>
    <dbReference type="NCBI Taxonomy" id="1929756"/>
    <lineage>
        <taxon>Eukaryota</taxon>
        <taxon>Fungi</taxon>
        <taxon>Dikarya</taxon>
        <taxon>Basidiomycota</taxon>
        <taxon>Agaricomycotina</taxon>
        <taxon>Agaricomycetes</taxon>
        <taxon>Agaricomycetidae</taxon>
        <taxon>Agaricales</taxon>
        <taxon>Marasmiineae</taxon>
        <taxon>Physalacriaceae</taxon>
        <taxon>Desarmillaria</taxon>
    </lineage>
</organism>
<sequence length="256" mass="29144">DFLLCDSTPGELFRLSLCASVVQNAVSRFMKRAYRLEAFLAPFFTAQQYALFQELQAVTGLLISGSVALQFFMRIWFDNSDLDLYVHHRHIAAMHEFLVGAGYAYLEAVPSESFPATKERLDSVFQLKIVCSSDNTSAKYSGRGVFAVLHYTKADGTKVDLITTLYCPFQVILGFHSTCIMNIITYAHAVSLYPHATFLEGVSYQNKAVKHSDDAAFKKYTDRGFSYLTRDEALTRTEFRFQRRVGDRFSWIIPLR</sequence>
<keyword evidence="2" id="KW-1185">Reference proteome</keyword>
<gene>
    <name evidence="1" type="ORF">EV420DRAFT_1230751</name>
</gene>
<dbReference type="Proteomes" id="UP001175211">
    <property type="component" value="Unassembled WGS sequence"/>
</dbReference>
<name>A0AA39J2U4_ARMTA</name>
<feature type="non-terminal residue" evidence="1">
    <location>
        <position position="1"/>
    </location>
</feature>
<evidence type="ECO:0000313" key="2">
    <source>
        <dbReference type="Proteomes" id="UP001175211"/>
    </source>
</evidence>
<dbReference type="AlphaFoldDB" id="A0AA39J2U4"/>
<proteinExistence type="predicted"/>
<accession>A0AA39J2U4</accession>
<comment type="caution">
    <text evidence="1">The sequence shown here is derived from an EMBL/GenBank/DDBJ whole genome shotgun (WGS) entry which is preliminary data.</text>
</comment>
<feature type="non-terminal residue" evidence="1">
    <location>
        <position position="256"/>
    </location>
</feature>
<dbReference type="EMBL" id="JAUEPS010000162">
    <property type="protein sequence ID" value="KAK0435096.1"/>
    <property type="molecule type" value="Genomic_DNA"/>
</dbReference>
<dbReference type="RefSeq" id="XP_060321884.1">
    <property type="nucleotide sequence ID" value="XM_060466539.1"/>
</dbReference>
<reference evidence="1" key="1">
    <citation type="submission" date="2023-06" db="EMBL/GenBank/DDBJ databases">
        <authorList>
            <consortium name="Lawrence Berkeley National Laboratory"/>
            <person name="Ahrendt S."/>
            <person name="Sahu N."/>
            <person name="Indic B."/>
            <person name="Wong-Bajracharya J."/>
            <person name="Merenyi Z."/>
            <person name="Ke H.-M."/>
            <person name="Monk M."/>
            <person name="Kocsube S."/>
            <person name="Drula E."/>
            <person name="Lipzen A."/>
            <person name="Balint B."/>
            <person name="Henrissat B."/>
            <person name="Andreopoulos B."/>
            <person name="Martin F.M."/>
            <person name="Harder C.B."/>
            <person name="Rigling D."/>
            <person name="Ford K.L."/>
            <person name="Foster G.D."/>
            <person name="Pangilinan J."/>
            <person name="Papanicolaou A."/>
            <person name="Barry K."/>
            <person name="LaButti K."/>
            <person name="Viragh M."/>
            <person name="Koriabine M."/>
            <person name="Yan M."/>
            <person name="Riley R."/>
            <person name="Champramary S."/>
            <person name="Plett K.L."/>
            <person name="Tsai I.J."/>
            <person name="Slot J."/>
            <person name="Sipos G."/>
            <person name="Plett J."/>
            <person name="Nagy L.G."/>
            <person name="Grigoriev I.V."/>
        </authorList>
    </citation>
    <scope>NUCLEOTIDE SEQUENCE</scope>
    <source>
        <strain evidence="1">CCBAS 213</strain>
    </source>
</reference>
<protein>
    <submittedName>
        <fullName evidence="1">Uncharacterized protein</fullName>
    </submittedName>
</protein>
<dbReference type="GeneID" id="85350087"/>